<keyword evidence="3 6" id="KW-0812">Transmembrane</keyword>
<comment type="caution">
    <text evidence="8">The sequence shown here is derived from an EMBL/GenBank/DDBJ whole genome shotgun (WGS) entry which is preliminary data.</text>
</comment>
<dbReference type="InterPro" id="IPR010432">
    <property type="entry name" value="RDD"/>
</dbReference>
<dbReference type="Proteomes" id="UP000284731">
    <property type="component" value="Unassembled WGS sequence"/>
</dbReference>
<dbReference type="GO" id="GO:0005886">
    <property type="term" value="C:plasma membrane"/>
    <property type="evidence" value="ECO:0007669"/>
    <property type="project" value="UniProtKB-SubCell"/>
</dbReference>
<dbReference type="InterPro" id="IPR051791">
    <property type="entry name" value="Pra-immunoreactive"/>
</dbReference>
<dbReference type="Pfam" id="PF06271">
    <property type="entry name" value="RDD"/>
    <property type="match status" value="1"/>
</dbReference>
<dbReference type="PANTHER" id="PTHR36115:SF6">
    <property type="entry name" value="PROLINE-RICH ANTIGEN HOMOLOG"/>
    <property type="match status" value="1"/>
</dbReference>
<protein>
    <submittedName>
        <fullName evidence="8">RDD family protein</fullName>
    </submittedName>
</protein>
<organism evidence="8 9">
    <name type="scientific">Solobacterium moorei</name>
    <dbReference type="NCBI Taxonomy" id="102148"/>
    <lineage>
        <taxon>Bacteria</taxon>
        <taxon>Bacillati</taxon>
        <taxon>Bacillota</taxon>
        <taxon>Erysipelotrichia</taxon>
        <taxon>Erysipelotrichales</taxon>
        <taxon>Erysipelotrichaceae</taxon>
        <taxon>Solobacterium</taxon>
    </lineage>
</organism>
<evidence type="ECO:0000259" key="7">
    <source>
        <dbReference type="Pfam" id="PF06271"/>
    </source>
</evidence>
<keyword evidence="2" id="KW-1003">Cell membrane</keyword>
<dbReference type="AlphaFoldDB" id="A0A412PCG1"/>
<keyword evidence="5 6" id="KW-0472">Membrane</keyword>
<proteinExistence type="predicted"/>
<evidence type="ECO:0000256" key="2">
    <source>
        <dbReference type="ARBA" id="ARBA00022475"/>
    </source>
</evidence>
<feature type="transmembrane region" description="Helical" evidence="6">
    <location>
        <begin position="28"/>
        <end position="51"/>
    </location>
</feature>
<evidence type="ECO:0000256" key="4">
    <source>
        <dbReference type="ARBA" id="ARBA00022989"/>
    </source>
</evidence>
<comment type="subcellular location">
    <subcellularLocation>
        <location evidence="1">Cell membrane</location>
        <topology evidence="1">Multi-pass membrane protein</topology>
    </subcellularLocation>
</comment>
<gene>
    <name evidence="8" type="ORF">DWX20_07055</name>
</gene>
<evidence type="ECO:0000256" key="3">
    <source>
        <dbReference type="ARBA" id="ARBA00022692"/>
    </source>
</evidence>
<reference evidence="8 9" key="1">
    <citation type="submission" date="2018-08" db="EMBL/GenBank/DDBJ databases">
        <title>A genome reference for cultivated species of the human gut microbiota.</title>
        <authorList>
            <person name="Zou Y."/>
            <person name="Xue W."/>
            <person name="Luo G."/>
        </authorList>
    </citation>
    <scope>NUCLEOTIDE SEQUENCE [LARGE SCALE GENOMIC DNA]</scope>
    <source>
        <strain evidence="8 9">AF18-46</strain>
    </source>
</reference>
<feature type="domain" description="RDD" evidence="7">
    <location>
        <begin position="21"/>
        <end position="192"/>
    </location>
</feature>
<feature type="transmembrane region" description="Helical" evidence="6">
    <location>
        <begin position="134"/>
        <end position="154"/>
    </location>
</feature>
<evidence type="ECO:0000256" key="1">
    <source>
        <dbReference type="ARBA" id="ARBA00004651"/>
    </source>
</evidence>
<dbReference type="EMBL" id="QRWX01000003">
    <property type="protein sequence ID" value="RGT54921.1"/>
    <property type="molecule type" value="Genomic_DNA"/>
</dbReference>
<accession>A0A412PCG1</accession>
<evidence type="ECO:0000313" key="9">
    <source>
        <dbReference type="Proteomes" id="UP000284731"/>
    </source>
</evidence>
<dbReference type="PANTHER" id="PTHR36115">
    <property type="entry name" value="PROLINE-RICH ANTIGEN HOMOLOG-RELATED"/>
    <property type="match status" value="1"/>
</dbReference>
<evidence type="ECO:0000256" key="6">
    <source>
        <dbReference type="SAM" id="Phobius"/>
    </source>
</evidence>
<sequence>MSKNKQLRKKITENTQNNQNAFLARRGFAFIIDFIITNRLSLFVTGIVYGLMNNGNIQILNGFEGIQPTQIIVLLLSVLITHGFYFVFVPAKITGGSTMMQKVMQIKVVRENGEPATLKDFALRYFVGSVLCEGLFYDAFGVILSGIFFGIFMAEDISRIIYIVSAISSVLSLIMALMDKGKYRFFHDKISKTIMKDEYVASGKIL</sequence>
<dbReference type="RefSeq" id="WP_118764983.1">
    <property type="nucleotide sequence ID" value="NZ_CABJCF010000003.1"/>
</dbReference>
<feature type="transmembrane region" description="Helical" evidence="6">
    <location>
        <begin position="160"/>
        <end position="178"/>
    </location>
</feature>
<keyword evidence="4 6" id="KW-1133">Transmembrane helix</keyword>
<evidence type="ECO:0000313" key="8">
    <source>
        <dbReference type="EMBL" id="RGT54921.1"/>
    </source>
</evidence>
<feature type="transmembrane region" description="Helical" evidence="6">
    <location>
        <begin position="71"/>
        <end position="91"/>
    </location>
</feature>
<evidence type="ECO:0000256" key="5">
    <source>
        <dbReference type="ARBA" id="ARBA00023136"/>
    </source>
</evidence>
<name>A0A412PCG1_9FIRM</name>